<dbReference type="Proteomes" id="UP001054821">
    <property type="component" value="Chromosome 6"/>
</dbReference>
<reference evidence="7 8" key="1">
    <citation type="journal article" date="2022" name="G3 (Bethesda)">
        <title>Whole-genome sequence and methylome profiling of the almond [Prunus dulcis (Mill.) D.A. Webb] cultivar 'Nonpareil'.</title>
        <authorList>
            <person name="D'Amico-Willman K.M."/>
            <person name="Ouma W.Z."/>
            <person name="Meulia T."/>
            <person name="Sideli G.M."/>
            <person name="Gradziel T.M."/>
            <person name="Fresnedo-Ramirez J."/>
        </authorList>
    </citation>
    <scope>NUCLEOTIDE SEQUENCE [LARGE SCALE GENOMIC DNA]</scope>
    <source>
        <strain evidence="7">Clone GOH B32 T37-40</strain>
    </source>
</reference>
<feature type="region of interest" description="Disordered" evidence="5">
    <location>
        <begin position="44"/>
        <end position="101"/>
    </location>
</feature>
<dbReference type="GO" id="GO:0016567">
    <property type="term" value="P:protein ubiquitination"/>
    <property type="evidence" value="ECO:0007669"/>
    <property type="project" value="UniProtKB-UniRule"/>
</dbReference>
<sequence length="313" mass="33939">MVRDDLYIAVPSFFRRPISLDVMKSPVSLCTGVTYDRTSIQRWPRRRQQHVAPPPCKSSTQKRPLSPIAPCTASSRFWSDSLRPPPGRTQSTATRLLPLPSYRPGTATGSCRCSSTLIGGGDNAVDGAQIWRPGEQAVRIIQLLLDDEIQGRGGADEMDVKEDRPRLPGVAARRPDPDRGGSFVPIAVSDAEEGEGEAGPFGSREVAVEAVGGPELGDVDDREGSQGALEMASSVKEGRAKYSEDGKCVAGIVQRLLKVSDAAPEHAVTILWSVATARRLFVKCRPICSRFFGSIPNRGFLVMILKTTHIMPF</sequence>
<protein>
    <recommendedName>
        <fullName evidence="4 6">U-box domain-containing protein</fullName>
        <ecNumber evidence="4">2.3.2.27</ecNumber>
    </recommendedName>
    <alternativeName>
        <fullName evidence="4">RING-type E3 ubiquitin transferase PUB</fullName>
    </alternativeName>
</protein>
<comment type="function">
    <text evidence="4">Functions as an E3 ubiquitin ligase.</text>
</comment>
<comment type="pathway">
    <text evidence="1 4">Protein modification; protein ubiquitination.</text>
</comment>
<gene>
    <name evidence="7" type="ORF">L3X38_032722</name>
</gene>
<dbReference type="Gene3D" id="3.30.40.10">
    <property type="entry name" value="Zinc/RING finger domain, C3HC4 (zinc finger)"/>
    <property type="match status" value="1"/>
</dbReference>
<dbReference type="SMART" id="SM00504">
    <property type="entry name" value="Ubox"/>
    <property type="match status" value="1"/>
</dbReference>
<dbReference type="InterPro" id="IPR058678">
    <property type="entry name" value="ARM_PUB"/>
</dbReference>
<evidence type="ECO:0000256" key="4">
    <source>
        <dbReference type="RuleBase" id="RU369093"/>
    </source>
</evidence>
<dbReference type="Pfam" id="PF04564">
    <property type="entry name" value="U-box"/>
    <property type="match status" value="1"/>
</dbReference>
<dbReference type="EC" id="2.3.2.27" evidence="4"/>
<dbReference type="SUPFAM" id="SSF57850">
    <property type="entry name" value="RING/U-box"/>
    <property type="match status" value="1"/>
</dbReference>
<evidence type="ECO:0000313" key="8">
    <source>
        <dbReference type="Proteomes" id="UP001054821"/>
    </source>
</evidence>
<dbReference type="GO" id="GO:0061630">
    <property type="term" value="F:ubiquitin protein ligase activity"/>
    <property type="evidence" value="ECO:0007669"/>
    <property type="project" value="UniProtKB-UniRule"/>
</dbReference>
<organism evidence="7 8">
    <name type="scientific">Prunus dulcis</name>
    <name type="common">Almond</name>
    <name type="synonym">Amygdalus dulcis</name>
    <dbReference type="NCBI Taxonomy" id="3755"/>
    <lineage>
        <taxon>Eukaryota</taxon>
        <taxon>Viridiplantae</taxon>
        <taxon>Streptophyta</taxon>
        <taxon>Embryophyta</taxon>
        <taxon>Tracheophyta</taxon>
        <taxon>Spermatophyta</taxon>
        <taxon>Magnoliopsida</taxon>
        <taxon>eudicotyledons</taxon>
        <taxon>Gunneridae</taxon>
        <taxon>Pentapetalae</taxon>
        <taxon>rosids</taxon>
        <taxon>fabids</taxon>
        <taxon>Rosales</taxon>
        <taxon>Rosaceae</taxon>
        <taxon>Amygdaloideae</taxon>
        <taxon>Amygdaleae</taxon>
        <taxon>Prunus</taxon>
    </lineage>
</organism>
<dbReference type="AlphaFoldDB" id="A0AAD4YW74"/>
<dbReference type="EMBL" id="JAJFAZ020000006">
    <property type="protein sequence ID" value="KAI5323650.1"/>
    <property type="molecule type" value="Genomic_DNA"/>
</dbReference>
<feature type="region of interest" description="Disordered" evidence="5">
    <location>
        <begin position="154"/>
        <end position="182"/>
    </location>
</feature>
<dbReference type="InterPro" id="IPR003613">
    <property type="entry name" value="Ubox_domain"/>
</dbReference>
<dbReference type="InterPro" id="IPR045185">
    <property type="entry name" value="PUB22/23/24-like"/>
</dbReference>
<keyword evidence="8" id="KW-1185">Reference proteome</keyword>
<evidence type="ECO:0000256" key="5">
    <source>
        <dbReference type="SAM" id="MobiDB-lite"/>
    </source>
</evidence>
<comment type="catalytic activity">
    <reaction evidence="4">
        <text>S-ubiquitinyl-[E2 ubiquitin-conjugating enzyme]-L-cysteine + [acceptor protein]-L-lysine = [E2 ubiquitin-conjugating enzyme]-L-cysteine + N(6)-ubiquitinyl-[acceptor protein]-L-lysine.</text>
        <dbReference type="EC" id="2.3.2.27"/>
    </reaction>
</comment>
<evidence type="ECO:0000313" key="7">
    <source>
        <dbReference type="EMBL" id="KAI5323650.1"/>
    </source>
</evidence>
<dbReference type="PROSITE" id="PS51698">
    <property type="entry name" value="U_BOX"/>
    <property type="match status" value="1"/>
</dbReference>
<comment type="caution">
    <text evidence="7">The sequence shown here is derived from an EMBL/GenBank/DDBJ whole genome shotgun (WGS) entry which is preliminary data.</text>
</comment>
<evidence type="ECO:0000256" key="2">
    <source>
        <dbReference type="ARBA" id="ARBA00022679"/>
    </source>
</evidence>
<dbReference type="InterPro" id="IPR013083">
    <property type="entry name" value="Znf_RING/FYVE/PHD"/>
</dbReference>
<feature type="domain" description="U-box" evidence="6">
    <location>
        <begin position="9"/>
        <end position="43"/>
    </location>
</feature>
<keyword evidence="2 4" id="KW-0808">Transferase</keyword>
<proteinExistence type="predicted"/>
<keyword evidence="3 4" id="KW-0833">Ubl conjugation pathway</keyword>
<dbReference type="Pfam" id="PF25598">
    <property type="entry name" value="ARM_PUB"/>
    <property type="match status" value="1"/>
</dbReference>
<evidence type="ECO:0000256" key="3">
    <source>
        <dbReference type="ARBA" id="ARBA00022786"/>
    </source>
</evidence>
<dbReference type="PANTHER" id="PTHR22849:SF163">
    <property type="entry name" value="U-BOX DOMAIN-CONTAINING PROTEIN"/>
    <property type="match status" value="1"/>
</dbReference>
<dbReference type="PANTHER" id="PTHR22849">
    <property type="entry name" value="WDSAM1 PROTEIN"/>
    <property type="match status" value="1"/>
</dbReference>
<evidence type="ECO:0000259" key="6">
    <source>
        <dbReference type="PROSITE" id="PS51698"/>
    </source>
</evidence>
<name>A0AAD4YW74_PRUDU</name>
<evidence type="ECO:0000256" key="1">
    <source>
        <dbReference type="ARBA" id="ARBA00004906"/>
    </source>
</evidence>
<accession>A0AAD4YW74</accession>